<gene>
    <name evidence="1" type="ORF">EOJ36_10680</name>
</gene>
<dbReference type="Proteomes" id="UP000282832">
    <property type="component" value="Unassembled WGS sequence"/>
</dbReference>
<sequence>MPSLKTKNILIIFQCFSLVLFSFFNGFSQQNPGLSFYSFQTNFQNPASVGLKEEGSFQVNYRNQWTQYQSTYDGSGNLGTSIASLSLSLKPIPVGLGFMYLNDLSPSGAGLQFLRAQSAYHLEMGSGIISLGFSAGLATKSFDGRVFKTRDPNDPIANEISGKSIAKSSLDFGAGISYSLNNWTIGAAIDHLNSPTFSFTSSLNGSTNLQPVFLVHSSYELPILEKISLYPFLQWRSYQGQNVLDLGMRVKAFDLFWLGGNFRSNDSLTGMFGLNLLNNSLEFGYALDQNFINQNLKAPLSHELFLKFKLPDLQLIKKRNNVVPINTPRYKIN</sequence>
<dbReference type="InterPro" id="IPR019861">
    <property type="entry name" value="PorP/SprF_Bacteroidetes"/>
</dbReference>
<name>A0A437PMP7_9BACT</name>
<reference evidence="1 2" key="1">
    <citation type="submission" date="2019-01" db="EMBL/GenBank/DDBJ databases">
        <authorList>
            <person name="Chen W.-M."/>
        </authorList>
    </citation>
    <scope>NUCLEOTIDE SEQUENCE [LARGE SCALE GENOMIC DNA]</scope>
    <source>
        <strain evidence="1 2">FSY-15</strain>
    </source>
</reference>
<dbReference type="OrthoDB" id="1320396at2"/>
<protein>
    <submittedName>
        <fullName evidence="1">Type IX secretion system membrane protein PorP/SprF</fullName>
    </submittedName>
</protein>
<dbReference type="Pfam" id="PF11751">
    <property type="entry name" value="PorP_SprF"/>
    <property type="match status" value="1"/>
</dbReference>
<dbReference type="NCBIfam" id="TIGR03519">
    <property type="entry name" value="T9SS_PorP_fam"/>
    <property type="match status" value="1"/>
</dbReference>
<dbReference type="EMBL" id="SACY01000005">
    <property type="protein sequence ID" value="RVU23535.1"/>
    <property type="molecule type" value="Genomic_DNA"/>
</dbReference>
<dbReference type="AlphaFoldDB" id="A0A437PMP7"/>
<keyword evidence="2" id="KW-1185">Reference proteome</keyword>
<evidence type="ECO:0000313" key="2">
    <source>
        <dbReference type="Proteomes" id="UP000282832"/>
    </source>
</evidence>
<evidence type="ECO:0000313" key="1">
    <source>
        <dbReference type="EMBL" id="RVU23535.1"/>
    </source>
</evidence>
<organism evidence="1 2">
    <name type="scientific">Sandaracinomonas limnophila</name>
    <dbReference type="NCBI Taxonomy" id="1862386"/>
    <lineage>
        <taxon>Bacteria</taxon>
        <taxon>Pseudomonadati</taxon>
        <taxon>Bacteroidota</taxon>
        <taxon>Cytophagia</taxon>
        <taxon>Cytophagales</taxon>
        <taxon>Flectobacillaceae</taxon>
        <taxon>Sandaracinomonas</taxon>
    </lineage>
</organism>
<comment type="caution">
    <text evidence="1">The sequence shown here is derived from an EMBL/GenBank/DDBJ whole genome shotgun (WGS) entry which is preliminary data.</text>
</comment>
<proteinExistence type="predicted"/>
<accession>A0A437PMP7</accession>